<dbReference type="Gene3D" id="1.10.260.40">
    <property type="entry name" value="lambda repressor-like DNA-binding domains"/>
    <property type="match status" value="1"/>
</dbReference>
<organism evidence="1 2">
    <name type="scientific">Acinetobacter bereziniae</name>
    <name type="common">Acinetobacter genomosp. 10</name>
    <dbReference type="NCBI Taxonomy" id="106648"/>
    <lineage>
        <taxon>Bacteria</taxon>
        <taxon>Pseudomonadati</taxon>
        <taxon>Pseudomonadota</taxon>
        <taxon>Gammaproteobacteria</taxon>
        <taxon>Moraxellales</taxon>
        <taxon>Moraxellaceae</taxon>
        <taxon>Acinetobacter</taxon>
    </lineage>
</organism>
<dbReference type="RefSeq" id="WP_100885145.1">
    <property type="nucleotide sequence ID" value="NZ_BKEF01000002.1"/>
</dbReference>
<dbReference type="InterPro" id="IPR010982">
    <property type="entry name" value="Lambda_DNA-bd_dom_sf"/>
</dbReference>
<gene>
    <name evidence="1" type="ORF">I9054_011320</name>
</gene>
<dbReference type="AlphaFoldDB" id="A0A8I1AJD0"/>
<dbReference type="Proteomes" id="UP000644140">
    <property type="component" value="Chromosome"/>
</dbReference>
<name>A0A8I1AJD0_ACIBZ</name>
<protein>
    <submittedName>
        <fullName evidence="1">Uncharacterized protein</fullName>
    </submittedName>
</protein>
<dbReference type="GO" id="GO:0003677">
    <property type="term" value="F:DNA binding"/>
    <property type="evidence" value="ECO:0007669"/>
    <property type="project" value="InterPro"/>
</dbReference>
<evidence type="ECO:0000313" key="2">
    <source>
        <dbReference type="Proteomes" id="UP000644140"/>
    </source>
</evidence>
<accession>A0A8I1AJD0</accession>
<reference evidence="1" key="1">
    <citation type="submission" date="2022-02" db="EMBL/GenBank/DDBJ databases">
        <title>Characterization of Tn125 harboring carbapenem-resistant Acinetobacter bereziniae clinical isolates.</title>
        <authorList>
            <person name="Wong N.-K."/>
            <person name="Pan Q."/>
        </authorList>
    </citation>
    <scope>NUCLEOTIDE SEQUENCE</scope>
    <source>
        <strain evidence="1">GD03393</strain>
    </source>
</reference>
<dbReference type="EMBL" id="CP092085">
    <property type="protein sequence ID" value="UUN95976.1"/>
    <property type="molecule type" value="Genomic_DNA"/>
</dbReference>
<sequence length="64" mass="7316">MTVDDLKNHFQAKNDADLARILNKDRSVISYWRKKIPLKTQAVFEIQTNGELIADRQGLNSISS</sequence>
<dbReference type="KEGG" id="aber:BSR55_10050"/>
<proteinExistence type="predicted"/>
<evidence type="ECO:0000313" key="1">
    <source>
        <dbReference type="EMBL" id="UUN95976.1"/>
    </source>
</evidence>